<reference evidence="2 3" key="1">
    <citation type="journal article" date="2007" name="Int. J. Syst. Evol. Microbiol.">
        <title>Natronorubrum sulfidifaciens sp. nov., an extremely haloalkaliphilic archaeon isolated from Aiding salt lake in Xin-Jiang, China.</title>
        <authorList>
            <person name="Cui H.L."/>
            <person name="Tohty D."/>
            <person name="Liu H.C."/>
            <person name="Liu S.J."/>
            <person name="Oren A."/>
            <person name="Zhou P.J."/>
        </authorList>
    </citation>
    <scope>NUCLEOTIDE SEQUENCE [LARGE SCALE GENOMIC DNA]</scope>
    <source>
        <strain evidence="2 3">7-3</strain>
    </source>
</reference>
<name>A0A5P9P273_9EURY</name>
<dbReference type="Pfam" id="PF07700">
    <property type="entry name" value="HNOB"/>
    <property type="match status" value="1"/>
</dbReference>
<dbReference type="GeneID" id="42300715"/>
<dbReference type="InterPro" id="IPR024096">
    <property type="entry name" value="NO_sig/Golgi_transp_ligand-bd"/>
</dbReference>
<evidence type="ECO:0000259" key="1">
    <source>
        <dbReference type="Pfam" id="PF07700"/>
    </source>
</evidence>
<dbReference type="InterPro" id="IPR038158">
    <property type="entry name" value="H-NOX_domain_sf"/>
</dbReference>
<evidence type="ECO:0000313" key="3">
    <source>
        <dbReference type="Proteomes" id="UP000326170"/>
    </source>
</evidence>
<evidence type="ECO:0000313" key="2">
    <source>
        <dbReference type="EMBL" id="QFU82235.1"/>
    </source>
</evidence>
<dbReference type="RefSeq" id="WP_152940072.1">
    <property type="nucleotide sequence ID" value="NZ_CP045488.1"/>
</dbReference>
<dbReference type="InterPro" id="IPR011644">
    <property type="entry name" value="Heme_NO-bd"/>
</dbReference>
<dbReference type="AlphaFoldDB" id="A0A5P9P273"/>
<accession>A0A5P9P273</accession>
<dbReference type="KEGG" id="nas:GCU68_06665"/>
<sequence length="180" mass="19833">MHGIIHKTLKEYVIAKTDEETWGAIVDQADIEPTLYLPVSSYDDAEVEAILKTLSSMAVQKRRQIERDLGRALAPELLSTFSAHVRGDGDLFEVLERLESIVESVDTTTNANALPTVSGTRESADCVRVTYCTHRERCYCGLAQGILEGMANVFETEATVIETACVADGDETCAFRVEQD</sequence>
<feature type="domain" description="Heme NO-binding" evidence="1">
    <location>
        <begin position="2"/>
        <end position="160"/>
    </location>
</feature>
<dbReference type="GO" id="GO:0020037">
    <property type="term" value="F:heme binding"/>
    <property type="evidence" value="ECO:0007669"/>
    <property type="project" value="InterPro"/>
</dbReference>
<dbReference type="OrthoDB" id="261084at2157"/>
<proteinExistence type="predicted"/>
<dbReference type="Proteomes" id="UP000326170">
    <property type="component" value="Chromosome"/>
</dbReference>
<dbReference type="SUPFAM" id="SSF111126">
    <property type="entry name" value="Ligand-binding domain in the NO signalling and Golgi transport"/>
    <property type="match status" value="1"/>
</dbReference>
<organism evidence="2 3">
    <name type="scientific">Natronorubrum aibiense</name>
    <dbReference type="NCBI Taxonomy" id="348826"/>
    <lineage>
        <taxon>Archaea</taxon>
        <taxon>Methanobacteriati</taxon>
        <taxon>Methanobacteriota</taxon>
        <taxon>Stenosarchaea group</taxon>
        <taxon>Halobacteria</taxon>
        <taxon>Halobacteriales</taxon>
        <taxon>Natrialbaceae</taxon>
        <taxon>Natronorubrum</taxon>
    </lineage>
</organism>
<keyword evidence="3" id="KW-1185">Reference proteome</keyword>
<gene>
    <name evidence="2" type="ORF">GCU68_06665</name>
</gene>
<protein>
    <recommendedName>
        <fullName evidence="1">Heme NO-binding domain-containing protein</fullName>
    </recommendedName>
</protein>
<dbReference type="Gene3D" id="3.90.1520.10">
    <property type="entry name" value="H-NOX domain"/>
    <property type="match status" value="1"/>
</dbReference>
<dbReference type="EMBL" id="CP045488">
    <property type="protein sequence ID" value="QFU82235.1"/>
    <property type="molecule type" value="Genomic_DNA"/>
</dbReference>